<sequence>MDRRLRVAEGGPAAAVGWGAGHYLAIFHPLYYTQLMTTGVCWGLLAACYISGFILALGLTMAIFQLSFCHGGLVHHVFCDLPAMLVLVCGSLKE</sequence>
<evidence type="ECO:0000256" key="4">
    <source>
        <dbReference type="ARBA" id="ARBA00022692"/>
    </source>
</evidence>
<evidence type="ECO:0000256" key="1">
    <source>
        <dbReference type="ARBA" id="ARBA00004651"/>
    </source>
</evidence>
<keyword evidence="5 8" id="KW-1133">Transmembrane helix</keyword>
<keyword evidence="2" id="KW-1003">Cell membrane</keyword>
<dbReference type="SUPFAM" id="SSF81321">
    <property type="entry name" value="Family A G protein-coupled receptor-like"/>
    <property type="match status" value="1"/>
</dbReference>
<keyword evidence="4 8" id="KW-0812">Transmembrane</keyword>
<dbReference type="InterPro" id="IPR000725">
    <property type="entry name" value="Olfact_rcpt"/>
</dbReference>
<feature type="transmembrane region" description="Helical" evidence="8">
    <location>
        <begin position="44"/>
        <end position="67"/>
    </location>
</feature>
<keyword evidence="7" id="KW-0807">Transducer</keyword>
<protein>
    <recommendedName>
        <fullName evidence="11">G-protein coupled receptors family 1 profile domain-containing protein</fullName>
    </recommendedName>
</protein>
<dbReference type="Proteomes" id="UP001266305">
    <property type="component" value="Unassembled WGS sequence"/>
</dbReference>
<dbReference type="Pfam" id="PF13853">
    <property type="entry name" value="7tm_4"/>
    <property type="match status" value="1"/>
</dbReference>
<keyword evidence="10" id="KW-1185">Reference proteome</keyword>
<comment type="caution">
    <text evidence="9">The sequence shown here is derived from an EMBL/GenBank/DDBJ whole genome shotgun (WGS) entry which is preliminary data.</text>
</comment>
<evidence type="ECO:0008006" key="11">
    <source>
        <dbReference type="Google" id="ProtNLM"/>
    </source>
</evidence>
<keyword evidence="3" id="KW-0716">Sensory transduction</keyword>
<evidence type="ECO:0000256" key="2">
    <source>
        <dbReference type="ARBA" id="ARBA00022475"/>
    </source>
</evidence>
<accession>A0ABQ9VLA4</accession>
<proteinExistence type="predicted"/>
<gene>
    <name evidence="9" type="ORF">P7K49_014523</name>
</gene>
<dbReference type="PANTHER" id="PTHR26453">
    <property type="entry name" value="OLFACTORY RECEPTOR"/>
    <property type="match status" value="1"/>
</dbReference>
<evidence type="ECO:0000256" key="5">
    <source>
        <dbReference type="ARBA" id="ARBA00022989"/>
    </source>
</evidence>
<organism evidence="9 10">
    <name type="scientific">Saguinus oedipus</name>
    <name type="common">Cotton-top tamarin</name>
    <name type="synonym">Oedipomidas oedipus</name>
    <dbReference type="NCBI Taxonomy" id="9490"/>
    <lineage>
        <taxon>Eukaryota</taxon>
        <taxon>Metazoa</taxon>
        <taxon>Chordata</taxon>
        <taxon>Craniata</taxon>
        <taxon>Vertebrata</taxon>
        <taxon>Euteleostomi</taxon>
        <taxon>Mammalia</taxon>
        <taxon>Eutheria</taxon>
        <taxon>Euarchontoglires</taxon>
        <taxon>Primates</taxon>
        <taxon>Haplorrhini</taxon>
        <taxon>Platyrrhini</taxon>
        <taxon>Cebidae</taxon>
        <taxon>Callitrichinae</taxon>
        <taxon>Saguinus</taxon>
    </lineage>
</organism>
<dbReference type="Gene3D" id="1.20.1070.10">
    <property type="entry name" value="Rhodopsin 7-helix transmembrane proteins"/>
    <property type="match status" value="1"/>
</dbReference>
<evidence type="ECO:0000256" key="3">
    <source>
        <dbReference type="ARBA" id="ARBA00022606"/>
    </source>
</evidence>
<evidence type="ECO:0000313" key="10">
    <source>
        <dbReference type="Proteomes" id="UP001266305"/>
    </source>
</evidence>
<keyword evidence="6 8" id="KW-0472">Membrane</keyword>
<comment type="subcellular location">
    <subcellularLocation>
        <location evidence="1">Cell membrane</location>
        <topology evidence="1">Multi-pass membrane protein</topology>
    </subcellularLocation>
</comment>
<evidence type="ECO:0000256" key="6">
    <source>
        <dbReference type="ARBA" id="ARBA00023136"/>
    </source>
</evidence>
<evidence type="ECO:0000256" key="8">
    <source>
        <dbReference type="SAM" id="Phobius"/>
    </source>
</evidence>
<name>A0ABQ9VLA4_SAGOE</name>
<reference evidence="9 10" key="1">
    <citation type="submission" date="2023-05" db="EMBL/GenBank/DDBJ databases">
        <title>B98-5 Cell Line De Novo Hybrid Assembly: An Optical Mapping Approach.</title>
        <authorList>
            <person name="Kananen K."/>
            <person name="Auerbach J.A."/>
            <person name="Kautto E."/>
            <person name="Blachly J.S."/>
        </authorList>
    </citation>
    <scope>NUCLEOTIDE SEQUENCE [LARGE SCALE GENOMIC DNA]</scope>
    <source>
        <strain evidence="9">B95-8</strain>
        <tissue evidence="9">Cell line</tissue>
    </source>
</reference>
<evidence type="ECO:0000313" key="9">
    <source>
        <dbReference type="EMBL" id="KAK2109358.1"/>
    </source>
</evidence>
<feature type="transmembrane region" description="Helical" evidence="8">
    <location>
        <begin position="73"/>
        <end position="92"/>
    </location>
</feature>
<evidence type="ECO:0000256" key="7">
    <source>
        <dbReference type="ARBA" id="ARBA00023224"/>
    </source>
</evidence>
<dbReference type="EMBL" id="JASSZA010000006">
    <property type="protein sequence ID" value="KAK2109358.1"/>
    <property type="molecule type" value="Genomic_DNA"/>
</dbReference>